<feature type="compositionally biased region" description="Basic residues" evidence="1">
    <location>
        <begin position="431"/>
        <end position="441"/>
    </location>
</feature>
<evidence type="ECO:0000313" key="2">
    <source>
        <dbReference type="EMBL" id="WAQ94959.1"/>
    </source>
</evidence>
<proteinExistence type="predicted"/>
<gene>
    <name evidence="2" type="ORF">MAR_007430</name>
</gene>
<feature type="compositionally biased region" description="Basic and acidic residues" evidence="1">
    <location>
        <begin position="407"/>
        <end position="421"/>
    </location>
</feature>
<keyword evidence="3" id="KW-1185">Reference proteome</keyword>
<feature type="region of interest" description="Disordered" evidence="1">
    <location>
        <begin position="355"/>
        <end position="516"/>
    </location>
</feature>
<reference evidence="2" key="1">
    <citation type="submission" date="2022-11" db="EMBL/GenBank/DDBJ databases">
        <title>Centuries of genome instability and evolution in soft-shell clam transmissible cancer (bioRxiv).</title>
        <authorList>
            <person name="Hart S.F.M."/>
            <person name="Yonemitsu M.A."/>
            <person name="Giersch R.M."/>
            <person name="Beal B.F."/>
            <person name="Arriagada G."/>
            <person name="Davis B.W."/>
            <person name="Ostrander E.A."/>
            <person name="Goff S.P."/>
            <person name="Metzger M.J."/>
        </authorList>
    </citation>
    <scope>NUCLEOTIDE SEQUENCE</scope>
    <source>
        <strain evidence="2">MELC-2E11</strain>
        <tissue evidence="2">Siphon/mantle</tissue>
    </source>
</reference>
<dbReference type="PANTHER" id="PTHR15131:SF3">
    <property type="entry name" value="SNRNA-ACTIVATING PROTEIN COMPLEX SUBUNIT 1"/>
    <property type="match status" value="1"/>
</dbReference>
<evidence type="ECO:0000256" key="1">
    <source>
        <dbReference type="SAM" id="MobiDB-lite"/>
    </source>
</evidence>
<protein>
    <submittedName>
        <fullName evidence="2">SNPC1-like protein</fullName>
    </submittedName>
</protein>
<sequence length="516" mass="59878">MRKSLYFILQNQNMGRKRRHFDTDYVREKQGKVPKLIHQPELGFKQDIETLLQRFSESGTVRYEKFAEIWRDMNFSFFCAGRQSQRECREYVEEVFQVAIPYWLPPSSFLARAGALYMLYGMYNHQLVVPKVKIRVSPAQWQTIQEFQQEARDQQHLDLDYVFQKMCLEHAFQFMYQTGRDRDLFIADDLKEEASCIEEIFSSQTLNQLSLVHDQYQKMKVALSSDNTTPDSSLNIAPKDWIEKIYRLLIHLRSLKMHPTEVSMKKKLKAKAFVQTTGFHRTRERVKKEGLSLSEEEEMLSEENKPNVDHNWPFDEKSLRNKPRDDAPTTNDVVCLTDKISMPDFDKLTEKLNAANKGSTSESEDVDLVINDKVNSGKGKQPVRGKARRKSSGGSKSKTISIQKSQNEPKEESPIRNRTEETVEVESVASKKTRGRAIVKKVKNDEKMGNESVVLEKPKPQRRKSSGKRTGSVDEMGDNKESVEDVTKDKQAAQEKLHQRLNQRKKNAREKTKGKK</sequence>
<feature type="compositionally biased region" description="Basic and acidic residues" evidence="1">
    <location>
        <begin position="302"/>
        <end position="327"/>
    </location>
</feature>
<feature type="compositionally biased region" description="Basic residues" evidence="1">
    <location>
        <begin position="499"/>
        <end position="516"/>
    </location>
</feature>
<evidence type="ECO:0000313" key="3">
    <source>
        <dbReference type="Proteomes" id="UP001164746"/>
    </source>
</evidence>
<feature type="region of interest" description="Disordered" evidence="1">
    <location>
        <begin position="284"/>
        <end position="331"/>
    </location>
</feature>
<dbReference type="EMBL" id="CP111012">
    <property type="protein sequence ID" value="WAQ94959.1"/>
    <property type="molecule type" value="Genomic_DNA"/>
</dbReference>
<feature type="compositionally biased region" description="Basic residues" evidence="1">
    <location>
        <begin position="381"/>
        <end position="391"/>
    </location>
</feature>
<name>A0ABY7DCC8_MYAAR</name>
<accession>A0ABY7DCC8</accession>
<dbReference type="InterPro" id="IPR019188">
    <property type="entry name" value="SNAPC1"/>
</dbReference>
<feature type="compositionally biased region" description="Basic and acidic residues" evidence="1">
    <location>
        <begin position="477"/>
        <end position="498"/>
    </location>
</feature>
<dbReference type="Proteomes" id="UP001164746">
    <property type="component" value="Chromosome 1"/>
</dbReference>
<dbReference type="PANTHER" id="PTHR15131">
    <property type="entry name" value="SMALL NUCLEAR RNA ACTIVATING COMPLEX, POLYPEPTIDE 1"/>
    <property type="match status" value="1"/>
</dbReference>
<organism evidence="2 3">
    <name type="scientific">Mya arenaria</name>
    <name type="common">Soft-shell clam</name>
    <dbReference type="NCBI Taxonomy" id="6604"/>
    <lineage>
        <taxon>Eukaryota</taxon>
        <taxon>Metazoa</taxon>
        <taxon>Spiralia</taxon>
        <taxon>Lophotrochozoa</taxon>
        <taxon>Mollusca</taxon>
        <taxon>Bivalvia</taxon>
        <taxon>Autobranchia</taxon>
        <taxon>Heteroconchia</taxon>
        <taxon>Euheterodonta</taxon>
        <taxon>Imparidentia</taxon>
        <taxon>Neoheterodontei</taxon>
        <taxon>Myida</taxon>
        <taxon>Myoidea</taxon>
        <taxon>Myidae</taxon>
        <taxon>Mya</taxon>
    </lineage>
</organism>
<feature type="compositionally biased region" description="Basic and acidic residues" evidence="1">
    <location>
        <begin position="442"/>
        <end position="459"/>
    </location>
</feature>
<dbReference type="Pfam" id="PF09808">
    <property type="entry name" value="SNAPC1"/>
    <property type="match status" value="1"/>
</dbReference>